<dbReference type="EMBL" id="CP035928">
    <property type="protein sequence ID" value="QEP35037.1"/>
    <property type="molecule type" value="Genomic_DNA"/>
</dbReference>
<reference evidence="3 4" key="2">
    <citation type="submission" date="2019-09" db="EMBL/GenBank/DDBJ databases">
        <title>Complete genome sequencing of four Arcobacter species reveals a diverse suite of mobile elements.</title>
        <authorList>
            <person name="Miller W.G."/>
            <person name="Yee E."/>
            <person name="Bono J.L."/>
        </authorList>
    </citation>
    <scope>NUCLEOTIDE SEQUENCE [LARGE SCALE GENOMIC DNA]</scope>
    <source>
        <strain evidence="3 4">LMG 26638</strain>
    </source>
</reference>
<dbReference type="KEGG" id="apai:APAC_1965"/>
<dbReference type="RefSeq" id="WP_130233945.1">
    <property type="nucleotide sequence ID" value="NZ_BMEF01000033.1"/>
</dbReference>
<keyword evidence="4" id="KW-1185">Reference proteome</keyword>
<feature type="domain" description="Bacterial toxin RNase RnlA/LsoA DBD" evidence="1">
    <location>
        <begin position="188"/>
        <end position="301"/>
    </location>
</feature>
<evidence type="ECO:0000313" key="3">
    <source>
        <dbReference type="EMBL" id="QEP35037.1"/>
    </source>
</evidence>
<evidence type="ECO:0000259" key="1">
    <source>
        <dbReference type="Pfam" id="PF19034"/>
    </source>
</evidence>
<dbReference type="Proteomes" id="UP000322726">
    <property type="component" value="Chromosome"/>
</dbReference>
<feature type="domain" description="Bacterial toxin RNase RnlA/LsoA N-terminal" evidence="2">
    <location>
        <begin position="5"/>
        <end position="72"/>
    </location>
</feature>
<dbReference type="Gene3D" id="3.30.310.240">
    <property type="entry name" value="Bacterial toxin RNase RnlA/LsoA, N-terminal domain"/>
    <property type="match status" value="1"/>
</dbReference>
<dbReference type="AlphaFoldDB" id="A0A5C2H7X5"/>
<reference evidence="4" key="1">
    <citation type="submission" date="2019-09" db="EMBL/GenBank/DDBJ databases">
        <title>Complete genome sequencing of four Arcobacter species reveals a diverse suite of mobile elements.</title>
        <authorList>
            <person name="On S.L.W."/>
            <person name="Miller W.G."/>
            <person name="Biggs P."/>
            <person name="Cornelius A."/>
            <person name="Vandamme P."/>
        </authorList>
    </citation>
    <scope>NUCLEOTIDE SEQUENCE [LARGE SCALE GENOMIC DNA]</scope>
    <source>
        <strain evidence="4">LMG 26638</strain>
    </source>
</reference>
<dbReference type="GO" id="GO:0004521">
    <property type="term" value="F:RNA endonuclease activity"/>
    <property type="evidence" value="ECO:0007669"/>
    <property type="project" value="InterPro"/>
</dbReference>
<name>A0A5C2H7X5_9BACT</name>
<sequence length="334" mass="38563">MKFTNINIDRDEIHNTIEKYANIVNFNNNTNTKQYQLTINGKPFSVTVYYKEKGLTTLLPQGQNIDLGKDLCKKIYEELRYFDISELNGSIIVRKEDFDKFIHKIKDKFSSELSESSISGGTLYKLVKSKEGNLSLSYYTRTNKLLIQGKAGKYLKIISNELTLLGYSILNLISEMKEIVLPEPNNLLKEYMPSIENKLPSKTKNIAASSLQLLKINGNFSDYAFILNPLFRTLEHVMRKILEDGNYEFGDNNSFIMFSERQDKYHLKLNENCTLSPLCKQKLELGYTYFNKNRNCISHMDVDEIDIVLIETKEMAANIAAECIQHIEDLSDDY</sequence>
<evidence type="ECO:0000313" key="4">
    <source>
        <dbReference type="Proteomes" id="UP000322726"/>
    </source>
</evidence>
<protein>
    <submittedName>
        <fullName evidence="3">Toxin-antitoxin system, toxin component, RnlA family</fullName>
    </submittedName>
</protein>
<dbReference type="Pfam" id="PF19417">
    <property type="entry name" value="RnlA_toxin_N"/>
    <property type="match status" value="1"/>
</dbReference>
<dbReference type="InterPro" id="IPR045837">
    <property type="entry name" value="RnlA_toxin_N"/>
</dbReference>
<reference evidence="3 4" key="3">
    <citation type="submission" date="2019-09" db="EMBL/GenBank/DDBJ databases">
        <title>Taxonomic note: a critical rebuttal of the proposed division of the genus Arcobacter into six genera, emended descriptions of Arcobacter anaerophilus and the genus Arcobacter, and an assessment of genus-level boundaries for Epsilonproteobacteria using in silico genomic comparator tools.</title>
        <authorList>
            <person name="On S.L.W."/>
            <person name="Miller W.G."/>
            <person name="Biggs P."/>
            <person name="Cornelius A."/>
            <person name="Vandamme P."/>
        </authorList>
    </citation>
    <scope>NUCLEOTIDE SEQUENCE [LARGE SCALE GENOMIC DNA]</scope>
    <source>
        <strain evidence="3 4">LMG 26638</strain>
    </source>
</reference>
<dbReference type="InterPro" id="IPR043994">
    <property type="entry name" value="RnlA/LsoA-toxin_DBD"/>
</dbReference>
<gene>
    <name evidence="3" type="ORF">APAC_1965</name>
</gene>
<dbReference type="Pfam" id="PF19034">
    <property type="entry name" value="RnlA-toxin_DBD"/>
    <property type="match status" value="1"/>
</dbReference>
<proteinExistence type="predicted"/>
<dbReference type="Gene3D" id="6.10.250.2650">
    <property type="match status" value="1"/>
</dbReference>
<organism evidence="3 4">
    <name type="scientific">Malaciobacter pacificus</name>
    <dbReference type="NCBI Taxonomy" id="1080223"/>
    <lineage>
        <taxon>Bacteria</taxon>
        <taxon>Pseudomonadati</taxon>
        <taxon>Campylobacterota</taxon>
        <taxon>Epsilonproteobacteria</taxon>
        <taxon>Campylobacterales</taxon>
        <taxon>Arcobacteraceae</taxon>
        <taxon>Malaciobacter</taxon>
    </lineage>
</organism>
<accession>A0A5C2H7X5</accession>
<evidence type="ECO:0000259" key="2">
    <source>
        <dbReference type="Pfam" id="PF19417"/>
    </source>
</evidence>